<feature type="compositionally biased region" description="Basic and acidic residues" evidence="1">
    <location>
        <begin position="296"/>
        <end position="318"/>
    </location>
</feature>
<organism evidence="2 3">
    <name type="scientific">Olpidium bornovanus</name>
    <dbReference type="NCBI Taxonomy" id="278681"/>
    <lineage>
        <taxon>Eukaryota</taxon>
        <taxon>Fungi</taxon>
        <taxon>Fungi incertae sedis</taxon>
        <taxon>Olpidiomycota</taxon>
        <taxon>Olpidiomycotina</taxon>
        <taxon>Olpidiomycetes</taxon>
        <taxon>Olpidiales</taxon>
        <taxon>Olpidiaceae</taxon>
        <taxon>Olpidium</taxon>
    </lineage>
</organism>
<accession>A0A8H7ZNR0</accession>
<evidence type="ECO:0000313" key="3">
    <source>
        <dbReference type="Proteomes" id="UP000673691"/>
    </source>
</evidence>
<feature type="region of interest" description="Disordered" evidence="1">
    <location>
        <begin position="397"/>
        <end position="480"/>
    </location>
</feature>
<feature type="non-terminal residue" evidence="2">
    <location>
        <position position="644"/>
    </location>
</feature>
<feature type="compositionally biased region" description="Low complexity" evidence="1">
    <location>
        <begin position="87"/>
        <end position="97"/>
    </location>
</feature>
<feature type="region of interest" description="Disordered" evidence="1">
    <location>
        <begin position="578"/>
        <end position="611"/>
    </location>
</feature>
<feature type="compositionally biased region" description="Basic and acidic residues" evidence="1">
    <location>
        <begin position="254"/>
        <end position="271"/>
    </location>
</feature>
<dbReference type="EMBL" id="JAEFCI010011633">
    <property type="protein sequence ID" value="KAG5456499.1"/>
    <property type="molecule type" value="Genomic_DNA"/>
</dbReference>
<dbReference type="AlphaFoldDB" id="A0A8H7ZNR0"/>
<name>A0A8H7ZNR0_9FUNG</name>
<reference evidence="2 3" key="1">
    <citation type="journal article" name="Sci. Rep.">
        <title>Genome-scale phylogenetic analyses confirm Olpidium as the closest living zoosporic fungus to the non-flagellated, terrestrial fungi.</title>
        <authorList>
            <person name="Chang Y."/>
            <person name="Rochon D."/>
            <person name="Sekimoto S."/>
            <person name="Wang Y."/>
            <person name="Chovatia M."/>
            <person name="Sandor L."/>
            <person name="Salamov A."/>
            <person name="Grigoriev I.V."/>
            <person name="Stajich J.E."/>
            <person name="Spatafora J.W."/>
        </authorList>
    </citation>
    <scope>NUCLEOTIDE SEQUENCE [LARGE SCALE GENOMIC DNA]</scope>
    <source>
        <strain evidence="2">S191</strain>
    </source>
</reference>
<feature type="compositionally biased region" description="Low complexity" evidence="1">
    <location>
        <begin position="272"/>
        <end position="281"/>
    </location>
</feature>
<feature type="region of interest" description="Disordered" evidence="1">
    <location>
        <begin position="214"/>
        <end position="239"/>
    </location>
</feature>
<protein>
    <submittedName>
        <fullName evidence="2">Uncharacterized protein</fullName>
    </submittedName>
</protein>
<feature type="compositionally biased region" description="Basic and acidic residues" evidence="1">
    <location>
        <begin position="340"/>
        <end position="365"/>
    </location>
</feature>
<feature type="compositionally biased region" description="Acidic residues" evidence="1">
    <location>
        <begin position="457"/>
        <end position="468"/>
    </location>
</feature>
<proteinExistence type="predicted"/>
<feature type="region of interest" description="Disordered" evidence="1">
    <location>
        <begin position="1"/>
        <end position="159"/>
    </location>
</feature>
<evidence type="ECO:0000256" key="1">
    <source>
        <dbReference type="SAM" id="MobiDB-lite"/>
    </source>
</evidence>
<feature type="region of interest" description="Disordered" evidence="1">
    <location>
        <begin position="251"/>
        <end position="369"/>
    </location>
</feature>
<evidence type="ECO:0000313" key="2">
    <source>
        <dbReference type="EMBL" id="KAG5456499.1"/>
    </source>
</evidence>
<keyword evidence="3" id="KW-1185">Reference proteome</keyword>
<feature type="compositionally biased region" description="Pro residues" evidence="1">
    <location>
        <begin position="146"/>
        <end position="156"/>
    </location>
</feature>
<comment type="caution">
    <text evidence="2">The sequence shown here is derived from an EMBL/GenBank/DDBJ whole genome shotgun (WGS) entry which is preliminary data.</text>
</comment>
<gene>
    <name evidence="2" type="ORF">BJ554DRAFT_3742</name>
</gene>
<feature type="non-terminal residue" evidence="2">
    <location>
        <position position="1"/>
    </location>
</feature>
<feature type="compositionally biased region" description="Acidic residues" evidence="1">
    <location>
        <begin position="397"/>
        <end position="408"/>
    </location>
</feature>
<sequence length="644" mass="68566">QCLRRLEAATWGPGGGRTGLNGFQAGSIPDEGIISKTPPYGSPDPFWKVVEPTAPRLKRSEAAQIRTPAPARGEKKKSPPPRPSPLPLSSTPRVSLRARPVFRITRRAFPSGRQCTPGGPGRGVRPRRLQCKRLPVVRKTPSNRPTSPPPPLPPSPARSGLHILAAQLAHDNIRGLLEQTQDSLRNLDAMISTALRRRGDFGALQWAATFDTVPAAPPPRARPGGLRRPKPRAARPAANAPLVVRGFALPLRGKQAERPRETPAIVGDERSGGSPASGPAGKLLAAGWPPVTLGRAVRDGRQAGSSPHREKPGGRNDSEAAGVLGPSDDRADDSSGPPNKKTDGLPKGRSREIELDGESKLDGRSYFKRPVTEVISDRDDFPARRAADAIRAEAVVGDDESTWLDDDATLDRPAATPPAVTRQKDSGEGIEPENPVGPDLHKVRRARDAANARWAGSDEDADDLDLSDGGETAVIPANDQGKFSAQRAAHAIKAAADADDDESTWLEDDDESTWLKDDAALHRFAEAPQHAGQHADSDEDSERQRSIRAELCKGKMTWDAANLKWIGNEEDVVEFNLSDDDEVSTAGRPEAARTSPGTGCPPRPLGSSESVEGASLLNLVVAGIDSGTLSRALPKDQGEAGAGM</sequence>
<feature type="region of interest" description="Disordered" evidence="1">
    <location>
        <begin position="521"/>
        <end position="547"/>
    </location>
</feature>
<dbReference type="Proteomes" id="UP000673691">
    <property type="component" value="Unassembled WGS sequence"/>
</dbReference>